<comment type="subcellular location">
    <subcellularLocation>
        <location evidence="2">Cell membrane</location>
        <topology evidence="2">Single-pass type I membrane protein</topology>
    </subcellularLocation>
</comment>
<dbReference type="InterPro" id="IPR001054">
    <property type="entry name" value="A/G_cyclase"/>
</dbReference>
<evidence type="ECO:0000256" key="11">
    <source>
        <dbReference type="ARBA" id="ARBA00023170"/>
    </source>
</evidence>
<dbReference type="InterPro" id="IPR001828">
    <property type="entry name" value="ANF_lig-bd_rcpt"/>
</dbReference>
<dbReference type="GO" id="GO:0005886">
    <property type="term" value="C:plasma membrane"/>
    <property type="evidence" value="ECO:0007669"/>
    <property type="project" value="UniProtKB-SubCell"/>
</dbReference>
<evidence type="ECO:0000256" key="9">
    <source>
        <dbReference type="ARBA" id="ARBA00023134"/>
    </source>
</evidence>
<dbReference type="GO" id="GO:0004672">
    <property type="term" value="F:protein kinase activity"/>
    <property type="evidence" value="ECO:0007669"/>
    <property type="project" value="InterPro"/>
</dbReference>
<feature type="domain" description="Protein kinase" evidence="19">
    <location>
        <begin position="570"/>
        <end position="857"/>
    </location>
</feature>
<feature type="transmembrane region" description="Helical" evidence="18">
    <location>
        <begin position="520"/>
        <end position="544"/>
    </location>
</feature>
<evidence type="ECO:0000256" key="10">
    <source>
        <dbReference type="ARBA" id="ARBA00023136"/>
    </source>
</evidence>
<dbReference type="PROSITE" id="PS50011">
    <property type="entry name" value="PROTEIN_KINASE_DOM"/>
    <property type="match status" value="1"/>
</dbReference>
<gene>
    <name evidence="21" type="ORF">C0Q70_03127</name>
</gene>
<dbReference type="SUPFAM" id="SSF53822">
    <property type="entry name" value="Periplasmic binding protein-like I"/>
    <property type="match status" value="1"/>
</dbReference>
<dbReference type="GO" id="GO:0007168">
    <property type="term" value="P:receptor guanylyl cyclase signaling pathway"/>
    <property type="evidence" value="ECO:0007669"/>
    <property type="project" value="TreeGrafter"/>
</dbReference>
<dbReference type="SUPFAM" id="SSF56112">
    <property type="entry name" value="Protein kinase-like (PK-like)"/>
    <property type="match status" value="1"/>
</dbReference>
<evidence type="ECO:0000256" key="1">
    <source>
        <dbReference type="ARBA" id="ARBA00001436"/>
    </source>
</evidence>
<comment type="similarity">
    <text evidence="15">Belongs to the adenylyl cyclase class-4/guanylyl cyclase family.</text>
</comment>
<feature type="region of interest" description="Disordered" evidence="17">
    <location>
        <begin position="53"/>
        <end position="81"/>
    </location>
</feature>
<dbReference type="EMBL" id="PZQS01000002">
    <property type="protein sequence ID" value="PVD36154.1"/>
    <property type="molecule type" value="Genomic_DNA"/>
</dbReference>
<evidence type="ECO:0000256" key="7">
    <source>
        <dbReference type="ARBA" id="ARBA00022741"/>
    </source>
</evidence>
<evidence type="ECO:0000256" key="15">
    <source>
        <dbReference type="RuleBase" id="RU000405"/>
    </source>
</evidence>
<evidence type="ECO:0000259" key="19">
    <source>
        <dbReference type="PROSITE" id="PS50011"/>
    </source>
</evidence>
<keyword evidence="9" id="KW-0342">GTP-binding</keyword>
<protein>
    <recommendedName>
        <fullName evidence="3 16">Guanylate cyclase</fullName>
        <ecNumber evidence="3 16">4.6.1.2</ecNumber>
    </recommendedName>
</protein>
<keyword evidence="12" id="KW-0325">Glycoprotein</keyword>
<keyword evidence="11" id="KW-0675">Receptor</keyword>
<evidence type="ECO:0000256" key="5">
    <source>
        <dbReference type="ARBA" id="ARBA00022692"/>
    </source>
</evidence>
<dbReference type="EC" id="4.6.1.2" evidence="3 16"/>
<evidence type="ECO:0000256" key="13">
    <source>
        <dbReference type="ARBA" id="ARBA00023239"/>
    </source>
</evidence>
<feature type="region of interest" description="Disordered" evidence="17">
    <location>
        <begin position="1"/>
        <end position="26"/>
    </location>
</feature>
<comment type="catalytic activity">
    <reaction evidence="1 16">
        <text>GTP = 3',5'-cyclic GMP + diphosphate</text>
        <dbReference type="Rhea" id="RHEA:13665"/>
        <dbReference type="ChEBI" id="CHEBI:33019"/>
        <dbReference type="ChEBI" id="CHEBI:37565"/>
        <dbReference type="ChEBI" id="CHEBI:57746"/>
        <dbReference type="EC" id="4.6.1.2"/>
    </reaction>
</comment>
<evidence type="ECO:0000313" key="22">
    <source>
        <dbReference type="Proteomes" id="UP000245119"/>
    </source>
</evidence>
<accession>A0A2T7PRV2</accession>
<dbReference type="CDD" id="cd06373">
    <property type="entry name" value="PBP1_NPR-like"/>
    <property type="match status" value="1"/>
</dbReference>
<dbReference type="SUPFAM" id="SSF55073">
    <property type="entry name" value="Nucleotide cyclase"/>
    <property type="match status" value="1"/>
</dbReference>
<dbReference type="CDD" id="cd07302">
    <property type="entry name" value="CHD"/>
    <property type="match status" value="1"/>
</dbReference>
<dbReference type="InterPro" id="IPR018297">
    <property type="entry name" value="A/G_cyclase_CS"/>
</dbReference>
<name>A0A2T7PRV2_POMCA</name>
<dbReference type="FunFam" id="3.40.50.2300:FF:000371">
    <property type="entry name" value="Guanylate cyclase"/>
    <property type="match status" value="1"/>
</dbReference>
<evidence type="ECO:0000256" key="14">
    <source>
        <dbReference type="ARBA" id="ARBA00023293"/>
    </source>
</evidence>
<dbReference type="InterPro" id="IPR011009">
    <property type="entry name" value="Kinase-like_dom_sf"/>
</dbReference>
<dbReference type="Gene3D" id="1.10.510.10">
    <property type="entry name" value="Transferase(Phosphotransferase) domain 1"/>
    <property type="match status" value="1"/>
</dbReference>
<dbReference type="PROSITE" id="PS50125">
    <property type="entry name" value="GUANYLATE_CYCLASE_2"/>
    <property type="match status" value="1"/>
</dbReference>
<dbReference type="GO" id="GO:0005524">
    <property type="term" value="F:ATP binding"/>
    <property type="evidence" value="ECO:0007669"/>
    <property type="project" value="InterPro"/>
</dbReference>
<evidence type="ECO:0000256" key="3">
    <source>
        <dbReference type="ARBA" id="ARBA00012202"/>
    </source>
</evidence>
<dbReference type="InterPro" id="IPR050401">
    <property type="entry name" value="Cyclic_nucleotide_synthase"/>
</dbReference>
<dbReference type="InterPro" id="IPR028082">
    <property type="entry name" value="Peripla_BP_I"/>
</dbReference>
<evidence type="ECO:0000256" key="18">
    <source>
        <dbReference type="SAM" id="Phobius"/>
    </source>
</evidence>
<dbReference type="InterPro" id="IPR001170">
    <property type="entry name" value="ANPR/GUC"/>
</dbReference>
<dbReference type="Proteomes" id="UP000245119">
    <property type="component" value="Linkage Group LG2"/>
</dbReference>
<dbReference type="OrthoDB" id="1890790at2759"/>
<evidence type="ECO:0000256" key="12">
    <source>
        <dbReference type="ARBA" id="ARBA00023180"/>
    </source>
</evidence>
<dbReference type="GO" id="GO:0004383">
    <property type="term" value="F:guanylate cyclase activity"/>
    <property type="evidence" value="ECO:0007669"/>
    <property type="project" value="UniProtKB-EC"/>
</dbReference>
<dbReference type="Gene3D" id="3.40.50.2300">
    <property type="match status" value="3"/>
</dbReference>
<keyword evidence="13 15" id="KW-0456">Lyase</keyword>
<evidence type="ECO:0000259" key="20">
    <source>
        <dbReference type="PROSITE" id="PS50125"/>
    </source>
</evidence>
<dbReference type="GO" id="GO:0035556">
    <property type="term" value="P:intracellular signal transduction"/>
    <property type="evidence" value="ECO:0007669"/>
    <property type="project" value="InterPro"/>
</dbReference>
<dbReference type="Pfam" id="PF00211">
    <property type="entry name" value="Guanylate_cyc"/>
    <property type="match status" value="1"/>
</dbReference>
<dbReference type="InterPro" id="IPR029787">
    <property type="entry name" value="Nucleotide_cyclase"/>
</dbReference>
<evidence type="ECO:0000256" key="4">
    <source>
        <dbReference type="ARBA" id="ARBA00022475"/>
    </source>
</evidence>
<dbReference type="AlphaFoldDB" id="A0A2T7PRV2"/>
<dbReference type="InterPro" id="IPR000719">
    <property type="entry name" value="Prot_kinase_dom"/>
</dbReference>
<evidence type="ECO:0000256" key="2">
    <source>
        <dbReference type="ARBA" id="ARBA00004251"/>
    </source>
</evidence>
<evidence type="ECO:0000313" key="21">
    <source>
        <dbReference type="EMBL" id="PVD36154.1"/>
    </source>
</evidence>
<dbReference type="Pfam" id="PF07714">
    <property type="entry name" value="PK_Tyr_Ser-Thr"/>
    <property type="match status" value="1"/>
</dbReference>
<dbReference type="PANTHER" id="PTHR11920:SF494">
    <property type="entry name" value="ATRIAL NATRIURETIC PEPTIDE RECEPTOR 2"/>
    <property type="match status" value="1"/>
</dbReference>
<dbReference type="PROSITE" id="PS00452">
    <property type="entry name" value="GUANYLATE_CYCLASE_1"/>
    <property type="match status" value="1"/>
</dbReference>
<organism evidence="21 22">
    <name type="scientific">Pomacea canaliculata</name>
    <name type="common">Golden apple snail</name>
    <dbReference type="NCBI Taxonomy" id="400727"/>
    <lineage>
        <taxon>Eukaryota</taxon>
        <taxon>Metazoa</taxon>
        <taxon>Spiralia</taxon>
        <taxon>Lophotrochozoa</taxon>
        <taxon>Mollusca</taxon>
        <taxon>Gastropoda</taxon>
        <taxon>Caenogastropoda</taxon>
        <taxon>Architaenioglossa</taxon>
        <taxon>Ampullarioidea</taxon>
        <taxon>Ampullariidae</taxon>
        <taxon>Pomacea</taxon>
    </lineage>
</organism>
<keyword evidence="7" id="KW-0547">Nucleotide-binding</keyword>
<dbReference type="Gene3D" id="3.30.70.1230">
    <property type="entry name" value="Nucleotide cyclase"/>
    <property type="match status" value="1"/>
</dbReference>
<feature type="domain" description="Guanylate cyclase" evidence="20">
    <location>
        <begin position="923"/>
        <end position="1005"/>
    </location>
</feature>
<reference evidence="21 22" key="1">
    <citation type="submission" date="2018-04" db="EMBL/GenBank/DDBJ databases">
        <title>The genome of golden apple snail Pomacea canaliculata provides insight into stress tolerance and invasive adaptation.</title>
        <authorList>
            <person name="Liu C."/>
            <person name="Liu B."/>
            <person name="Ren Y."/>
            <person name="Zhang Y."/>
            <person name="Wang H."/>
            <person name="Li S."/>
            <person name="Jiang F."/>
            <person name="Yin L."/>
            <person name="Zhang G."/>
            <person name="Qian W."/>
            <person name="Fan W."/>
        </authorList>
    </citation>
    <scope>NUCLEOTIDE SEQUENCE [LARGE SCALE GENOMIC DNA]</scope>
    <source>
        <strain evidence="21">SZHN2017</strain>
        <tissue evidence="21">Muscle</tissue>
    </source>
</reference>
<comment type="caution">
    <text evidence="21">The sequence shown here is derived from an EMBL/GenBank/DDBJ whole genome shotgun (WGS) entry which is preliminary data.</text>
</comment>
<dbReference type="SMART" id="SM00044">
    <property type="entry name" value="CYCc"/>
    <property type="match status" value="1"/>
</dbReference>
<evidence type="ECO:0000256" key="6">
    <source>
        <dbReference type="ARBA" id="ARBA00022729"/>
    </source>
</evidence>
<keyword evidence="22" id="KW-1185">Reference proteome</keyword>
<keyword evidence="6" id="KW-0732">Signal</keyword>
<keyword evidence="14 16" id="KW-0141">cGMP biosynthesis</keyword>
<dbReference type="InterPro" id="IPR001245">
    <property type="entry name" value="Ser-Thr/Tyr_kinase_cat_dom"/>
</dbReference>
<sequence>MLVDWRPPVAGGTSTIADTARSREQTEVTQRKRLTEAGQVLFDVSREVTSIHPHGMLNSSKHSGYDQERMSTKKQAPVSLKKRHSPTKLHLNVVFLLPAKDFYLFSYKHVLPAFDVAKNKFLHDVNITVRYNDTKCNSRNAPIALFDFYSQDLVDVVFGPVCDFSLAPVARYTPVWNVPVITSGGFAHDFDEKQKLDSEYNTLTRMGPNFSSMSEYILHLLKTFGWKKLQLLYDQAGKDYIMEKFCFLAASTIIFSCKMKKTENDFHLYIPDSQDIGKMLTEKVGLKYSVVVLCASPDSVREIMIKAHELNFDNGEYVFFNIDLFSSKNDSQQPWYREHDTPERNAKARKAFEALMTVTLRKPTSAEYRRFSEEVKHRAAIMYPNFTYGEEEVNSFVGAFHDAVLLYALALNETLAANGSVSDGAAITKRMWNRTFEGITGNVSIDANGDRNADYSLLDLNPQTGKFEVVANYYGNKKRYEAVPGKSIHWAGGRTGPPPDTPVCGFDGSKCPPEEPFPEYGIVIIVLGSILIIVIVAVFFIYSLHMYGMSLCVRLCVEIETELHLPSFNPDLSGYIGRNSYASSASGDTIAFHLSDAGNRQLFTKTGYYKVRNSFSKTCCCSMKETINLIINLFLFTQMKDLQNDHIVRFIGACIDYPNQCILTEYCPKGSLQDVLENDQIKLDWMFRYSIMQDIVRGMAYLNGTDIRSHGNLKSTNCVVDSRFVVKITDFGLHYFRSNCDAVEEENAYRNFHSQLWTAPELLRMHSRPLEGTLKVMSTASPSFARKSSTEMASSISLILTSHPRIYLKVKNGVRPYFRPTLEEYDCPCDELADVIRRCWAEDPSDRPDFTQLKSIIRKLNRDGDKGNILDNLLSRMEQYANNLEALVEERTADYLQQKKKQKTCCTACCPGSYEYRTRQIKGDAYMVVSGLPERNGDLHAREIARMSLSLLDAVMSFRIRHRPKEQLKLRIGIHTGPVCTGVVGHKMPRYCLFGDTVNTASRMESNGLPLRIHVSPASKVVLDRFGTFELESRGEVEMKGKGLIHTYWLLGERTLQDSPATTLNIL</sequence>
<keyword evidence="4" id="KW-1003">Cell membrane</keyword>
<keyword evidence="5 18" id="KW-0812">Transmembrane</keyword>
<proteinExistence type="inferred from homology"/>
<keyword evidence="8 18" id="KW-1133">Transmembrane helix</keyword>
<dbReference type="Pfam" id="PF01094">
    <property type="entry name" value="ANF_receptor"/>
    <property type="match status" value="1"/>
</dbReference>
<dbReference type="PRINTS" id="PR00255">
    <property type="entry name" value="NATPEPTIDER"/>
</dbReference>
<evidence type="ECO:0000256" key="8">
    <source>
        <dbReference type="ARBA" id="ARBA00022989"/>
    </source>
</evidence>
<dbReference type="FunFam" id="3.30.70.1230:FF:000030">
    <property type="entry name" value="Si:ch211-215j19.12"/>
    <property type="match status" value="1"/>
</dbReference>
<evidence type="ECO:0000256" key="17">
    <source>
        <dbReference type="SAM" id="MobiDB-lite"/>
    </source>
</evidence>
<dbReference type="GO" id="GO:0001653">
    <property type="term" value="F:peptide receptor activity"/>
    <property type="evidence" value="ECO:0007669"/>
    <property type="project" value="TreeGrafter"/>
</dbReference>
<dbReference type="GO" id="GO:0004016">
    <property type="term" value="F:adenylate cyclase activity"/>
    <property type="evidence" value="ECO:0007669"/>
    <property type="project" value="TreeGrafter"/>
</dbReference>
<keyword evidence="10 18" id="KW-0472">Membrane</keyword>
<evidence type="ECO:0000256" key="16">
    <source>
        <dbReference type="RuleBase" id="RU003431"/>
    </source>
</evidence>
<dbReference type="PANTHER" id="PTHR11920">
    <property type="entry name" value="GUANYLYL CYCLASE"/>
    <property type="match status" value="1"/>
</dbReference>
<dbReference type="GO" id="GO:0005525">
    <property type="term" value="F:GTP binding"/>
    <property type="evidence" value="ECO:0007669"/>
    <property type="project" value="UniProtKB-KW"/>
</dbReference>